<protein>
    <submittedName>
        <fullName evidence="1">FkbM family methyltransferase</fullName>
    </submittedName>
</protein>
<comment type="caution">
    <text evidence="1">The sequence shown here is derived from an EMBL/GenBank/DDBJ whole genome shotgun (WGS) entry which is preliminary data.</text>
</comment>
<sequence length="134" mass="15118">CLLGFKILKNNFPIEAELKSGEKIVIKTFQGMYFKLFIKKYNNVNYDFDNDLVQIINSEESNKNIKFFGGVNNGDLINSFLEGDYSDISVKNKTIIDIGANIGDTSIYFICSGAKKVIGIEPFPKNFELAKKNI</sequence>
<dbReference type="EMBL" id="JACATK010000046">
    <property type="protein sequence ID" value="NWJ30246.1"/>
    <property type="molecule type" value="Genomic_DNA"/>
</dbReference>
<reference evidence="1 2" key="1">
    <citation type="journal article" date="2019" name="Environ. Microbiol.">
        <title>Genomics insights into ecotype formation of ammonia-oxidizing archaea in the deep ocean.</title>
        <authorList>
            <person name="Wang Y."/>
            <person name="Huang J.M."/>
            <person name="Cui G.J."/>
            <person name="Nunoura T."/>
            <person name="Takaki Y."/>
            <person name="Li W.L."/>
            <person name="Li J."/>
            <person name="Gao Z.M."/>
            <person name="Takai K."/>
            <person name="Zhang A.Q."/>
            <person name="Stepanauskas R."/>
        </authorList>
    </citation>
    <scope>NUCLEOTIDE SEQUENCE [LARGE SCALE GENOMIC DNA]</scope>
    <source>
        <strain evidence="1 2">C4</strain>
    </source>
</reference>
<feature type="non-terminal residue" evidence="1">
    <location>
        <position position="1"/>
    </location>
</feature>
<evidence type="ECO:0000313" key="2">
    <source>
        <dbReference type="Proteomes" id="UP000568446"/>
    </source>
</evidence>
<gene>
    <name evidence="1" type="ORF">HX850_04960</name>
</gene>
<dbReference type="CDD" id="cd02440">
    <property type="entry name" value="AdoMet_MTases"/>
    <property type="match status" value="1"/>
</dbReference>
<name>A0A7K4MM23_9ARCH</name>
<dbReference type="AlphaFoldDB" id="A0A7K4MM23"/>
<dbReference type="GO" id="GO:0008168">
    <property type="term" value="F:methyltransferase activity"/>
    <property type="evidence" value="ECO:0007669"/>
    <property type="project" value="UniProtKB-KW"/>
</dbReference>
<proteinExistence type="predicted"/>
<dbReference type="GO" id="GO:0032259">
    <property type="term" value="P:methylation"/>
    <property type="evidence" value="ECO:0007669"/>
    <property type="project" value="UniProtKB-KW"/>
</dbReference>
<dbReference type="SUPFAM" id="SSF53335">
    <property type="entry name" value="S-adenosyl-L-methionine-dependent methyltransferases"/>
    <property type="match status" value="1"/>
</dbReference>
<dbReference type="InterPro" id="IPR029063">
    <property type="entry name" value="SAM-dependent_MTases_sf"/>
</dbReference>
<organism evidence="1 2">
    <name type="scientific">Marine Group I thaumarchaeote</name>
    <dbReference type="NCBI Taxonomy" id="2511932"/>
    <lineage>
        <taxon>Archaea</taxon>
        <taxon>Nitrososphaerota</taxon>
        <taxon>Marine Group I</taxon>
    </lineage>
</organism>
<keyword evidence="1" id="KW-0808">Transferase</keyword>
<evidence type="ECO:0000313" key="1">
    <source>
        <dbReference type="EMBL" id="NWJ30246.1"/>
    </source>
</evidence>
<keyword evidence="1" id="KW-0489">Methyltransferase</keyword>
<dbReference type="Proteomes" id="UP000568446">
    <property type="component" value="Unassembled WGS sequence"/>
</dbReference>
<accession>A0A7K4MM23</accession>
<dbReference type="Gene3D" id="3.40.50.150">
    <property type="entry name" value="Vaccinia Virus protein VP39"/>
    <property type="match status" value="1"/>
</dbReference>